<dbReference type="AlphaFoldDB" id="U6F4E3"/>
<dbReference type="InterPro" id="IPR021027">
    <property type="entry name" value="Transposase_put_HTH"/>
</dbReference>
<dbReference type="EMBL" id="CBUK010000134">
    <property type="protein sequence ID" value="CDI59027.1"/>
    <property type="molecule type" value="Genomic_DNA"/>
</dbReference>
<sequence length="31" mass="3839">MLKGIKLRLYPNRTQQNQLEQMFGNDRFVWN</sequence>
<proteinExistence type="predicted"/>
<dbReference type="Proteomes" id="UP000017248">
    <property type="component" value="Unassembled WGS sequence"/>
</dbReference>
<accession>U6F4E3</accession>
<feature type="domain" description="Transposase putative helix-turn-helix" evidence="1">
    <location>
        <begin position="1"/>
        <end position="31"/>
    </location>
</feature>
<evidence type="ECO:0000259" key="1">
    <source>
        <dbReference type="Pfam" id="PF12323"/>
    </source>
</evidence>
<reference evidence="2" key="1">
    <citation type="submission" date="2013-09" db="EMBL/GenBank/DDBJ databases">
        <title>Draft Genome Sequence of five Lactobacillus helveticus strains CIRM-BIA 101T, 103, 104, 951 and 953 isolated from milk product.</title>
        <authorList>
            <person name="Valence F."/>
            <person name="Chuat V."/>
            <person name="Ma L."/>
            <person name="Creno S."/>
            <person name="Falentin H."/>
            <person name="Lortal S."/>
            <person name="Bizet C."/>
            <person name="Clermont D."/>
            <person name="Loux V."/>
            <person name="Bouchier C."/>
            <person name="Cousin S."/>
        </authorList>
    </citation>
    <scope>NUCLEOTIDE SEQUENCE [LARGE SCALE GENOMIC DNA]</scope>
    <source>
        <strain evidence="2">CIRM-BIA 951</strain>
    </source>
</reference>
<comment type="caution">
    <text evidence="2">The sequence shown here is derived from an EMBL/GenBank/DDBJ whole genome shotgun (WGS) entry which is preliminary data.</text>
</comment>
<evidence type="ECO:0000313" key="2">
    <source>
        <dbReference type="EMBL" id="CDI59027.1"/>
    </source>
</evidence>
<name>U6F4E3_LACHE</name>
<dbReference type="Pfam" id="PF12323">
    <property type="entry name" value="HTH_OrfB_IS605"/>
    <property type="match status" value="1"/>
</dbReference>
<keyword evidence="3" id="KW-1185">Reference proteome</keyword>
<gene>
    <name evidence="2" type="ORF">LHCIRMBIA951_00464</name>
</gene>
<protein>
    <submittedName>
        <fullName evidence="2">Transposase</fullName>
    </submittedName>
</protein>
<evidence type="ECO:0000313" key="3">
    <source>
        <dbReference type="Proteomes" id="UP000017248"/>
    </source>
</evidence>
<organism evidence="2 3">
    <name type="scientific">Lactobacillus helveticus CIRM-BIA 951</name>
    <dbReference type="NCBI Taxonomy" id="1226334"/>
    <lineage>
        <taxon>Bacteria</taxon>
        <taxon>Bacillati</taxon>
        <taxon>Bacillota</taxon>
        <taxon>Bacilli</taxon>
        <taxon>Lactobacillales</taxon>
        <taxon>Lactobacillaceae</taxon>
        <taxon>Lactobacillus</taxon>
    </lineage>
</organism>
<dbReference type="HOGENOM" id="CLU_032903_4_7_9"/>